<dbReference type="RefSeq" id="WP_246909945.1">
    <property type="nucleotide sequence ID" value="NZ_JALJRB010000015.1"/>
</dbReference>
<sequence length="220" mass="25038">MKSNATQKVYLFTRFERFWHWLQAALILGLMGTGLEIHGTFALLGYARAVRLHNFLGLTWVVLFCFILFWAFTTGEWRQYIPTTRKLLAMARYYALGMFKGEAKPVRTSPGAKHNPLQRLAYLGIVTLLLPVQMVSGLLYYTYNQWTAGGLAAFLDLGIVALVHTAFFFLLLAFLVSHLYLATLGHTLFSMVKTMVTGWAEIPATQEVHDWEWADRHGQG</sequence>
<dbReference type="GO" id="GO:0009055">
    <property type="term" value="F:electron transfer activity"/>
    <property type="evidence" value="ECO:0007669"/>
    <property type="project" value="InterPro"/>
</dbReference>
<dbReference type="InterPro" id="IPR051542">
    <property type="entry name" value="Hydrogenase_cytochrome"/>
</dbReference>
<dbReference type="GO" id="GO:0022904">
    <property type="term" value="P:respiratory electron transport chain"/>
    <property type="evidence" value="ECO:0007669"/>
    <property type="project" value="InterPro"/>
</dbReference>
<dbReference type="GO" id="GO:0005886">
    <property type="term" value="C:plasma membrane"/>
    <property type="evidence" value="ECO:0007669"/>
    <property type="project" value="UniProtKB-SubCell"/>
</dbReference>
<feature type="transmembrane region" description="Helical" evidence="6">
    <location>
        <begin position="153"/>
        <end position="181"/>
    </location>
</feature>
<comment type="caution">
    <text evidence="8">The sequence shown here is derived from an EMBL/GenBank/DDBJ whole genome shotgun (WGS) entry which is preliminary data.</text>
</comment>
<keyword evidence="3 6" id="KW-0812">Transmembrane</keyword>
<evidence type="ECO:0000256" key="6">
    <source>
        <dbReference type="SAM" id="Phobius"/>
    </source>
</evidence>
<dbReference type="Proteomes" id="UP001165427">
    <property type="component" value="Unassembled WGS sequence"/>
</dbReference>
<dbReference type="InterPro" id="IPR016174">
    <property type="entry name" value="Di-haem_cyt_TM"/>
</dbReference>
<keyword evidence="5 6" id="KW-0472">Membrane</keyword>
<dbReference type="InterPro" id="IPR011577">
    <property type="entry name" value="Cyt_b561_bac/Ni-Hgenase"/>
</dbReference>
<keyword evidence="9" id="KW-1185">Reference proteome</keyword>
<reference evidence="8" key="1">
    <citation type="submission" date="2022-04" db="EMBL/GenBank/DDBJ databases">
        <title>Desulfatitalea alkaliphila sp. nov., a novel anaerobic sulfate-reducing bacterium isolated from terrestrial mud volcano, Taman Peninsula, Russia.</title>
        <authorList>
            <person name="Khomyakova M.A."/>
            <person name="Merkel A.Y."/>
            <person name="Slobodkin A.I."/>
        </authorList>
    </citation>
    <scope>NUCLEOTIDE SEQUENCE</scope>
    <source>
        <strain evidence="8">M08but</strain>
    </source>
</reference>
<evidence type="ECO:0000256" key="1">
    <source>
        <dbReference type="ARBA" id="ARBA00004651"/>
    </source>
</evidence>
<feature type="transmembrane region" description="Helical" evidence="6">
    <location>
        <begin position="120"/>
        <end position="141"/>
    </location>
</feature>
<dbReference type="Pfam" id="PF01292">
    <property type="entry name" value="Ni_hydr_CYTB"/>
    <property type="match status" value="1"/>
</dbReference>
<feature type="domain" description="Cytochrome b561 bacterial/Ni-hydrogenase" evidence="7">
    <location>
        <begin position="12"/>
        <end position="198"/>
    </location>
</feature>
<comment type="subcellular location">
    <subcellularLocation>
        <location evidence="1">Cell membrane</location>
        <topology evidence="1">Multi-pass membrane protein</topology>
    </subcellularLocation>
</comment>
<accession>A0AA41R4S1</accession>
<dbReference type="SUPFAM" id="SSF81342">
    <property type="entry name" value="Transmembrane di-heme cytochromes"/>
    <property type="match status" value="1"/>
</dbReference>
<keyword evidence="2" id="KW-1003">Cell membrane</keyword>
<protein>
    <submittedName>
        <fullName evidence="8">Cytochrome b/b6 domain-containing protein</fullName>
    </submittedName>
</protein>
<evidence type="ECO:0000313" key="9">
    <source>
        <dbReference type="Proteomes" id="UP001165427"/>
    </source>
</evidence>
<feature type="transmembrane region" description="Helical" evidence="6">
    <location>
        <begin position="52"/>
        <end position="72"/>
    </location>
</feature>
<feature type="transmembrane region" description="Helical" evidence="6">
    <location>
        <begin position="21"/>
        <end position="46"/>
    </location>
</feature>
<proteinExistence type="predicted"/>
<evidence type="ECO:0000256" key="3">
    <source>
        <dbReference type="ARBA" id="ARBA00022692"/>
    </source>
</evidence>
<evidence type="ECO:0000256" key="4">
    <source>
        <dbReference type="ARBA" id="ARBA00022989"/>
    </source>
</evidence>
<dbReference type="AlphaFoldDB" id="A0AA41R4S1"/>
<name>A0AA41R4S1_9BACT</name>
<keyword evidence="4 6" id="KW-1133">Transmembrane helix</keyword>
<dbReference type="EMBL" id="JALJRB010000015">
    <property type="protein sequence ID" value="MCJ8501621.1"/>
    <property type="molecule type" value="Genomic_DNA"/>
</dbReference>
<evidence type="ECO:0000256" key="2">
    <source>
        <dbReference type="ARBA" id="ARBA00022475"/>
    </source>
</evidence>
<evidence type="ECO:0000256" key="5">
    <source>
        <dbReference type="ARBA" id="ARBA00023136"/>
    </source>
</evidence>
<evidence type="ECO:0000313" key="8">
    <source>
        <dbReference type="EMBL" id="MCJ8501621.1"/>
    </source>
</evidence>
<dbReference type="GO" id="GO:0020037">
    <property type="term" value="F:heme binding"/>
    <property type="evidence" value="ECO:0007669"/>
    <property type="project" value="TreeGrafter"/>
</dbReference>
<gene>
    <name evidence="8" type="ORF">MRX98_13645</name>
</gene>
<dbReference type="PANTHER" id="PTHR30485">
    <property type="entry name" value="NI/FE-HYDROGENASE 1 B-TYPE CYTOCHROME SUBUNIT"/>
    <property type="match status" value="1"/>
</dbReference>
<evidence type="ECO:0000259" key="7">
    <source>
        <dbReference type="Pfam" id="PF01292"/>
    </source>
</evidence>
<dbReference type="PANTHER" id="PTHR30485:SF1">
    <property type="entry name" value="CYTOCHROME YDHU-RELATED"/>
    <property type="match status" value="1"/>
</dbReference>
<dbReference type="Gene3D" id="1.20.950.20">
    <property type="entry name" value="Transmembrane di-heme cytochromes, Chain C"/>
    <property type="match status" value="1"/>
</dbReference>
<organism evidence="8 9">
    <name type="scientific">Desulfatitalea alkaliphila</name>
    <dbReference type="NCBI Taxonomy" id="2929485"/>
    <lineage>
        <taxon>Bacteria</taxon>
        <taxon>Pseudomonadati</taxon>
        <taxon>Thermodesulfobacteriota</taxon>
        <taxon>Desulfobacteria</taxon>
        <taxon>Desulfobacterales</taxon>
        <taxon>Desulfosarcinaceae</taxon>
        <taxon>Desulfatitalea</taxon>
    </lineage>
</organism>